<dbReference type="Proteomes" id="UP000617734">
    <property type="component" value="Unassembled WGS sequence"/>
</dbReference>
<evidence type="ECO:0000313" key="3">
    <source>
        <dbReference type="Proteomes" id="UP000617734"/>
    </source>
</evidence>
<name>A0A919FSR3_9ACTN</name>
<accession>A0A919FSR3</accession>
<evidence type="ECO:0000256" key="1">
    <source>
        <dbReference type="SAM" id="MobiDB-lite"/>
    </source>
</evidence>
<reference evidence="2" key="1">
    <citation type="journal article" date="2014" name="Int. J. Syst. Evol. Microbiol.">
        <title>Complete genome sequence of Corynebacterium casei LMG S-19264T (=DSM 44701T), isolated from a smear-ripened cheese.</title>
        <authorList>
            <consortium name="US DOE Joint Genome Institute (JGI-PGF)"/>
            <person name="Walter F."/>
            <person name="Albersmeier A."/>
            <person name="Kalinowski J."/>
            <person name="Ruckert C."/>
        </authorList>
    </citation>
    <scope>NUCLEOTIDE SEQUENCE</scope>
    <source>
        <strain evidence="2">JCM 4646</strain>
    </source>
</reference>
<proteinExistence type="predicted"/>
<dbReference type="AlphaFoldDB" id="A0A919FSR3"/>
<keyword evidence="3" id="KW-1185">Reference proteome</keyword>
<dbReference type="EMBL" id="BNBO01000015">
    <property type="protein sequence ID" value="GHH71089.1"/>
    <property type="molecule type" value="Genomic_DNA"/>
</dbReference>
<comment type="caution">
    <text evidence="2">The sequence shown here is derived from an EMBL/GenBank/DDBJ whole genome shotgun (WGS) entry which is preliminary data.</text>
</comment>
<sequence>MRRRRGACERQQPRRAEPTDSGAEIAVDGRLDPLNLGAAAGTGRYDPQALKKVWHRLARFGAPHGG</sequence>
<feature type="region of interest" description="Disordered" evidence="1">
    <location>
        <begin position="1"/>
        <end position="26"/>
    </location>
</feature>
<organism evidence="2 3">
    <name type="scientific">Kitasatospora indigofera</name>
    <dbReference type="NCBI Taxonomy" id="67307"/>
    <lineage>
        <taxon>Bacteria</taxon>
        <taxon>Bacillati</taxon>
        <taxon>Actinomycetota</taxon>
        <taxon>Actinomycetes</taxon>
        <taxon>Kitasatosporales</taxon>
        <taxon>Streptomycetaceae</taxon>
        <taxon>Kitasatospora</taxon>
    </lineage>
</organism>
<protein>
    <submittedName>
        <fullName evidence="2">Uncharacterized protein</fullName>
    </submittedName>
</protein>
<feature type="compositionally biased region" description="Basic and acidic residues" evidence="1">
    <location>
        <begin position="1"/>
        <end position="18"/>
    </location>
</feature>
<gene>
    <name evidence="2" type="ORF">GCM10018781_31700</name>
</gene>
<evidence type="ECO:0000313" key="2">
    <source>
        <dbReference type="EMBL" id="GHH71089.1"/>
    </source>
</evidence>
<reference evidence="2" key="2">
    <citation type="submission" date="2020-09" db="EMBL/GenBank/DDBJ databases">
        <authorList>
            <person name="Sun Q."/>
            <person name="Ohkuma M."/>
        </authorList>
    </citation>
    <scope>NUCLEOTIDE SEQUENCE</scope>
    <source>
        <strain evidence="2">JCM 4646</strain>
    </source>
</reference>